<name>A0A1F6TWQ6_9PROT</name>
<dbReference type="Gene3D" id="3.90.1140.10">
    <property type="entry name" value="Cyclic phosphodiesterase"/>
    <property type="match status" value="1"/>
</dbReference>
<dbReference type="Pfam" id="PF13563">
    <property type="entry name" value="2_5_RNA_ligase2"/>
    <property type="match status" value="1"/>
</dbReference>
<reference evidence="3 4" key="1">
    <citation type="journal article" date="2016" name="Nat. Commun.">
        <title>Thousands of microbial genomes shed light on interconnected biogeochemical processes in an aquifer system.</title>
        <authorList>
            <person name="Anantharaman K."/>
            <person name="Brown C.T."/>
            <person name="Hug L.A."/>
            <person name="Sharon I."/>
            <person name="Castelle C.J."/>
            <person name="Probst A.J."/>
            <person name="Thomas B.C."/>
            <person name="Singh A."/>
            <person name="Wilkins M.J."/>
            <person name="Karaoz U."/>
            <person name="Brodie E.L."/>
            <person name="Williams K.H."/>
            <person name="Hubbard S.S."/>
            <person name="Banfield J.F."/>
        </authorList>
    </citation>
    <scope>NUCLEOTIDE SEQUENCE [LARGE SCALE GENOMIC DNA]</scope>
</reference>
<feature type="short sequence motif" description="HXTX 2" evidence="2">
    <location>
        <begin position="134"/>
        <end position="137"/>
    </location>
</feature>
<dbReference type="InterPro" id="IPR009097">
    <property type="entry name" value="Cyclic_Pdiesterase"/>
</dbReference>
<dbReference type="GO" id="GO:0008664">
    <property type="term" value="F:RNA 2',3'-cyclic 3'-phosphodiesterase activity"/>
    <property type="evidence" value="ECO:0007669"/>
    <property type="project" value="UniProtKB-EC"/>
</dbReference>
<protein>
    <recommendedName>
        <fullName evidence="2">RNA 2',3'-cyclic phosphodiesterase</fullName>
        <shortName evidence="2">RNA 2',3'-CPDase</shortName>
        <ecNumber evidence="2">3.1.4.58</ecNumber>
    </recommendedName>
</protein>
<dbReference type="HAMAP" id="MF_01940">
    <property type="entry name" value="RNA_CPDase"/>
    <property type="match status" value="1"/>
</dbReference>
<evidence type="ECO:0000313" key="3">
    <source>
        <dbReference type="EMBL" id="OGI49525.1"/>
    </source>
</evidence>
<feature type="short sequence motif" description="HXTX 1" evidence="2">
    <location>
        <begin position="52"/>
        <end position="55"/>
    </location>
</feature>
<dbReference type="InterPro" id="IPR004175">
    <property type="entry name" value="RNA_CPDase"/>
</dbReference>
<evidence type="ECO:0000313" key="4">
    <source>
        <dbReference type="Proteomes" id="UP000179037"/>
    </source>
</evidence>
<feature type="active site" description="Proton donor" evidence="2">
    <location>
        <position position="52"/>
    </location>
</feature>
<comment type="caution">
    <text evidence="3">The sequence shown here is derived from an EMBL/GenBank/DDBJ whole genome shotgun (WGS) entry which is preliminary data.</text>
</comment>
<gene>
    <name evidence="3" type="ORF">A3A87_07965</name>
</gene>
<evidence type="ECO:0000256" key="2">
    <source>
        <dbReference type="HAMAP-Rule" id="MF_01940"/>
    </source>
</evidence>
<dbReference type="GO" id="GO:0004113">
    <property type="term" value="F:2',3'-cyclic-nucleotide 3'-phosphodiesterase activity"/>
    <property type="evidence" value="ECO:0007669"/>
    <property type="project" value="InterPro"/>
</dbReference>
<dbReference type="AlphaFoldDB" id="A0A1F6TWQ6"/>
<keyword evidence="3" id="KW-0436">Ligase</keyword>
<dbReference type="PANTHER" id="PTHR35561:SF1">
    <property type="entry name" value="RNA 2',3'-CYCLIC PHOSPHODIESTERASE"/>
    <property type="match status" value="1"/>
</dbReference>
<comment type="similarity">
    <text evidence="2">Belongs to the 2H phosphoesterase superfamily. ThpR family.</text>
</comment>
<comment type="catalytic activity">
    <reaction evidence="2">
        <text>a 3'-end 2',3'-cyclophospho-ribonucleotide-RNA + H2O = a 3'-end 2'-phospho-ribonucleotide-RNA + H(+)</text>
        <dbReference type="Rhea" id="RHEA:11828"/>
        <dbReference type="Rhea" id="RHEA-COMP:10464"/>
        <dbReference type="Rhea" id="RHEA-COMP:17353"/>
        <dbReference type="ChEBI" id="CHEBI:15377"/>
        <dbReference type="ChEBI" id="CHEBI:15378"/>
        <dbReference type="ChEBI" id="CHEBI:83064"/>
        <dbReference type="ChEBI" id="CHEBI:173113"/>
        <dbReference type="EC" id="3.1.4.58"/>
    </reaction>
</comment>
<dbReference type="Proteomes" id="UP000179037">
    <property type="component" value="Unassembled WGS sequence"/>
</dbReference>
<sequence>MTPVTTPSSTTPTPRLFFALWPPTELSRELYRLAGNALRDGSARRVVPENIHLTLAFLGSVDASFRECAERAASAIRSESFTLILEQMGCWPKSGILWAGSAQTPGPLLHLVQSLNAGLTGCGFEAEKRPYAAHLTLARKAHQIHGSRAIEPHSWEINRFCLVQSHARQEGAHYETLRSWELKPPAV</sequence>
<dbReference type="SUPFAM" id="SSF55144">
    <property type="entry name" value="LigT-like"/>
    <property type="match status" value="1"/>
</dbReference>
<dbReference type="EC" id="3.1.4.58" evidence="2"/>
<organism evidence="3 4">
    <name type="scientific">Candidatus Muproteobacteria bacterium RIFCSPLOWO2_01_FULL_60_18</name>
    <dbReference type="NCBI Taxonomy" id="1817768"/>
    <lineage>
        <taxon>Bacteria</taxon>
        <taxon>Pseudomonadati</taxon>
        <taxon>Pseudomonadota</taxon>
        <taxon>Candidatus Muproteobacteria</taxon>
    </lineage>
</organism>
<feature type="active site" description="Proton acceptor" evidence="2">
    <location>
        <position position="134"/>
    </location>
</feature>
<evidence type="ECO:0000256" key="1">
    <source>
        <dbReference type="ARBA" id="ARBA00022801"/>
    </source>
</evidence>
<dbReference type="GO" id="GO:0016874">
    <property type="term" value="F:ligase activity"/>
    <property type="evidence" value="ECO:0007669"/>
    <property type="project" value="UniProtKB-KW"/>
</dbReference>
<dbReference type="EMBL" id="MFTC01000096">
    <property type="protein sequence ID" value="OGI49525.1"/>
    <property type="molecule type" value="Genomic_DNA"/>
</dbReference>
<dbReference type="NCBIfam" id="TIGR02258">
    <property type="entry name" value="2_5_ligase"/>
    <property type="match status" value="1"/>
</dbReference>
<proteinExistence type="inferred from homology"/>
<dbReference type="PANTHER" id="PTHR35561">
    <property type="entry name" value="RNA 2',3'-CYCLIC PHOSPHODIESTERASE"/>
    <property type="match status" value="1"/>
</dbReference>
<keyword evidence="1 2" id="KW-0378">Hydrolase</keyword>
<comment type="function">
    <text evidence="2">Hydrolyzes RNA 2',3'-cyclic phosphodiester to an RNA 2'-phosphomonoester.</text>
</comment>
<accession>A0A1F6TWQ6</accession>